<comment type="similarity">
    <text evidence="1">Belongs to the RutC family.</text>
</comment>
<dbReference type="SUPFAM" id="SSF55298">
    <property type="entry name" value="YjgF-like"/>
    <property type="match status" value="1"/>
</dbReference>
<dbReference type="InterPro" id="IPR006175">
    <property type="entry name" value="YjgF/YER057c/UK114"/>
</dbReference>
<proteinExistence type="inferred from homology"/>
<reference evidence="2 3" key="1">
    <citation type="submission" date="2020-02" db="EMBL/GenBank/DDBJ databases">
        <title>Sequencing the genomes of 1000 actinobacteria strains.</title>
        <authorList>
            <person name="Klenk H.-P."/>
        </authorList>
    </citation>
    <scope>NUCLEOTIDE SEQUENCE [LARGE SCALE GENOMIC DNA]</scope>
    <source>
        <strain evidence="2 3">DSM 27960</strain>
    </source>
</reference>
<dbReference type="EMBL" id="JAAMOX010000002">
    <property type="protein sequence ID" value="NIH54798.1"/>
    <property type="molecule type" value="Genomic_DNA"/>
</dbReference>
<gene>
    <name evidence="2" type="ORF">FHX76_002694</name>
</gene>
<dbReference type="Pfam" id="PF01042">
    <property type="entry name" value="Ribonuc_L-PSP"/>
    <property type="match status" value="1"/>
</dbReference>
<evidence type="ECO:0000313" key="3">
    <source>
        <dbReference type="Proteomes" id="UP000541033"/>
    </source>
</evidence>
<evidence type="ECO:0000256" key="1">
    <source>
        <dbReference type="ARBA" id="ARBA00010552"/>
    </source>
</evidence>
<dbReference type="AlphaFoldDB" id="A0A7X5R343"/>
<evidence type="ECO:0000313" key="2">
    <source>
        <dbReference type="EMBL" id="NIH54798.1"/>
    </source>
</evidence>
<dbReference type="GO" id="GO:0005829">
    <property type="term" value="C:cytosol"/>
    <property type="evidence" value="ECO:0007669"/>
    <property type="project" value="TreeGrafter"/>
</dbReference>
<dbReference type="NCBIfam" id="TIGR00004">
    <property type="entry name" value="Rid family detoxifying hydrolase"/>
    <property type="match status" value="1"/>
</dbReference>
<dbReference type="Gene3D" id="3.30.1330.40">
    <property type="entry name" value="RutC-like"/>
    <property type="match status" value="1"/>
</dbReference>
<dbReference type="CDD" id="cd00448">
    <property type="entry name" value="YjgF_YER057c_UK114_family"/>
    <property type="match status" value="1"/>
</dbReference>
<comment type="caution">
    <text evidence="2">The sequence shown here is derived from an EMBL/GenBank/DDBJ whole genome shotgun (WGS) entry which is preliminary data.</text>
</comment>
<dbReference type="GO" id="GO:0019239">
    <property type="term" value="F:deaminase activity"/>
    <property type="evidence" value="ECO:0007669"/>
    <property type="project" value="TreeGrafter"/>
</dbReference>
<dbReference type="RefSeq" id="WP_167151353.1">
    <property type="nucleotide sequence ID" value="NZ_JAAMOX010000002.1"/>
</dbReference>
<dbReference type="PANTHER" id="PTHR11803:SF39">
    <property type="entry name" value="2-IMINOBUTANOATE_2-IMINOPROPANOATE DEAMINASE"/>
    <property type="match status" value="1"/>
</dbReference>
<accession>A0A7X5R343</accession>
<sequence length="126" mass="13200">MAKQAINTPLAPVPVASYSQAIRKGDSLYLAGQGGFDVNTGALVGDGVREQTRQTLTNLAHVVTAAGGNMDDIVTVRVYISAHEEFAGMNEVYGEFFNEPYPARTTVSAGLGPGMKVEIDAIAVLG</sequence>
<dbReference type="PANTHER" id="PTHR11803">
    <property type="entry name" value="2-IMINOBUTANOATE/2-IMINOPROPANOATE DEAMINASE RIDA"/>
    <property type="match status" value="1"/>
</dbReference>
<dbReference type="Proteomes" id="UP000541033">
    <property type="component" value="Unassembled WGS sequence"/>
</dbReference>
<name>A0A7X5R343_9MICO</name>
<organism evidence="2 3">
    <name type="scientific">Lysinibacter cavernae</name>
    <dbReference type="NCBI Taxonomy" id="1640652"/>
    <lineage>
        <taxon>Bacteria</taxon>
        <taxon>Bacillati</taxon>
        <taxon>Actinomycetota</taxon>
        <taxon>Actinomycetes</taxon>
        <taxon>Micrococcales</taxon>
        <taxon>Microbacteriaceae</taxon>
        <taxon>Lysinibacter</taxon>
    </lineage>
</organism>
<dbReference type="FunFam" id="3.30.1330.40:FF:000001">
    <property type="entry name" value="L-PSP family endoribonuclease"/>
    <property type="match status" value="1"/>
</dbReference>
<protein>
    <submittedName>
        <fullName evidence="2">Reactive intermediate/imine deaminase</fullName>
    </submittedName>
</protein>
<dbReference type="InterPro" id="IPR035959">
    <property type="entry name" value="RutC-like_sf"/>
</dbReference>
<keyword evidence="3" id="KW-1185">Reference proteome</keyword>
<dbReference type="InterPro" id="IPR006056">
    <property type="entry name" value="RidA"/>
</dbReference>